<dbReference type="Proteomes" id="UP001162501">
    <property type="component" value="Chromosome 27"/>
</dbReference>
<proteinExistence type="predicted"/>
<organism evidence="1 2">
    <name type="scientific">Rangifer tarandus platyrhynchus</name>
    <name type="common">Svalbard reindeer</name>
    <dbReference type="NCBI Taxonomy" id="3082113"/>
    <lineage>
        <taxon>Eukaryota</taxon>
        <taxon>Metazoa</taxon>
        <taxon>Chordata</taxon>
        <taxon>Craniata</taxon>
        <taxon>Vertebrata</taxon>
        <taxon>Euteleostomi</taxon>
        <taxon>Mammalia</taxon>
        <taxon>Eutheria</taxon>
        <taxon>Laurasiatheria</taxon>
        <taxon>Artiodactyla</taxon>
        <taxon>Ruminantia</taxon>
        <taxon>Pecora</taxon>
        <taxon>Cervidae</taxon>
        <taxon>Odocoileinae</taxon>
        <taxon>Rangifer</taxon>
    </lineage>
</organism>
<sequence>MHALLQSLPPTLQQDTITPLLCWRLLDTHGQVWAVSCGVTAPFSWVLVHTMFCVSSKSLFPQSCVSSGGSMVGLMVTSSKRVYAIPRSAASRSPAPAAGHC</sequence>
<accession>A0AC59ZC22</accession>
<reference evidence="1" key="1">
    <citation type="submission" date="2023-05" db="EMBL/GenBank/DDBJ databases">
        <authorList>
            <consortium name="ELIXIR-Norway"/>
        </authorList>
    </citation>
    <scope>NUCLEOTIDE SEQUENCE</scope>
</reference>
<dbReference type="EMBL" id="OX596111">
    <property type="protein sequence ID" value="CAN0366978.1"/>
    <property type="molecule type" value="Genomic_DNA"/>
</dbReference>
<gene>
    <name evidence="1" type="ORF">MRATA1EN22A_LOCUS16664</name>
</gene>
<reference evidence="1" key="2">
    <citation type="submission" date="2025-03" db="EMBL/GenBank/DDBJ databases">
        <authorList>
            <consortium name="ELIXIR-Norway"/>
            <consortium name="Elixir Norway"/>
        </authorList>
    </citation>
    <scope>NUCLEOTIDE SEQUENCE</scope>
</reference>
<protein>
    <submittedName>
        <fullName evidence="1">Uncharacterized protein</fullName>
    </submittedName>
</protein>
<evidence type="ECO:0000313" key="1">
    <source>
        <dbReference type="EMBL" id="CAN0366978.1"/>
    </source>
</evidence>
<evidence type="ECO:0000313" key="2">
    <source>
        <dbReference type="Proteomes" id="UP001162501"/>
    </source>
</evidence>
<name>A0AC59ZC22_RANTA</name>